<gene>
    <name evidence="1" type="ORF">BN9_119650</name>
</gene>
<keyword evidence="2" id="KW-1185">Reference proteome</keyword>
<accession>A0A024FUW0</accession>
<evidence type="ECO:0000313" key="1">
    <source>
        <dbReference type="EMBL" id="CCI10910.1"/>
    </source>
</evidence>
<dbReference type="Proteomes" id="UP000053237">
    <property type="component" value="Unassembled WGS sequence"/>
</dbReference>
<organism evidence="1 2">
    <name type="scientific">Albugo candida</name>
    <dbReference type="NCBI Taxonomy" id="65357"/>
    <lineage>
        <taxon>Eukaryota</taxon>
        <taxon>Sar</taxon>
        <taxon>Stramenopiles</taxon>
        <taxon>Oomycota</taxon>
        <taxon>Peronosporomycetes</taxon>
        <taxon>Albuginales</taxon>
        <taxon>Albuginaceae</taxon>
        <taxon>Albugo</taxon>
    </lineage>
</organism>
<dbReference type="AlphaFoldDB" id="A0A024FUW0"/>
<dbReference type="EMBL" id="CAIX01000447">
    <property type="protein sequence ID" value="CCI10910.1"/>
    <property type="molecule type" value="Genomic_DNA"/>
</dbReference>
<evidence type="ECO:0000313" key="2">
    <source>
        <dbReference type="Proteomes" id="UP000053237"/>
    </source>
</evidence>
<comment type="caution">
    <text evidence="1">The sequence shown here is derived from an EMBL/GenBank/DDBJ whole genome shotgun (WGS) entry which is preliminary data.</text>
</comment>
<sequence length="103" mass="12011">MTTYYLVEDPPDHVLSSQEYFVLRFVFEASGFESVFISTISNSGNDILSSAFVAERWPKHIIRQHHVMYKSPIRLRSTSFVLKWLLKNQQCIITFKAADVRLI</sequence>
<protein>
    <submittedName>
        <fullName evidence="1">Uncharacterized protein</fullName>
    </submittedName>
</protein>
<name>A0A024FUW0_9STRA</name>
<dbReference type="InParanoid" id="A0A024FUW0"/>
<reference evidence="1 2" key="1">
    <citation type="submission" date="2012-05" db="EMBL/GenBank/DDBJ databases">
        <title>Recombination and specialization in a pathogen metapopulation.</title>
        <authorList>
            <person name="Gardiner A."/>
            <person name="Kemen E."/>
            <person name="Schultz-Larsen T."/>
            <person name="MacLean D."/>
            <person name="Van Oosterhout C."/>
            <person name="Jones J.D.G."/>
        </authorList>
    </citation>
    <scope>NUCLEOTIDE SEQUENCE [LARGE SCALE GENOMIC DNA]</scope>
    <source>
        <strain evidence="1 2">Ac Nc2</strain>
    </source>
</reference>
<proteinExistence type="predicted"/>